<dbReference type="Proteomes" id="UP001529510">
    <property type="component" value="Unassembled WGS sequence"/>
</dbReference>
<protein>
    <submittedName>
        <fullName evidence="2">Uncharacterized protein</fullName>
    </submittedName>
</protein>
<keyword evidence="1" id="KW-1133">Transmembrane helix</keyword>
<dbReference type="EMBL" id="JAMKFB020000008">
    <property type="protein sequence ID" value="KAL0186234.1"/>
    <property type="molecule type" value="Genomic_DNA"/>
</dbReference>
<feature type="non-terminal residue" evidence="2">
    <location>
        <position position="1"/>
    </location>
</feature>
<organism evidence="2 3">
    <name type="scientific">Cirrhinus mrigala</name>
    <name type="common">Mrigala</name>
    <dbReference type="NCBI Taxonomy" id="683832"/>
    <lineage>
        <taxon>Eukaryota</taxon>
        <taxon>Metazoa</taxon>
        <taxon>Chordata</taxon>
        <taxon>Craniata</taxon>
        <taxon>Vertebrata</taxon>
        <taxon>Euteleostomi</taxon>
        <taxon>Actinopterygii</taxon>
        <taxon>Neopterygii</taxon>
        <taxon>Teleostei</taxon>
        <taxon>Ostariophysi</taxon>
        <taxon>Cypriniformes</taxon>
        <taxon>Cyprinidae</taxon>
        <taxon>Labeoninae</taxon>
        <taxon>Labeonini</taxon>
        <taxon>Cirrhinus</taxon>
    </lineage>
</organism>
<reference evidence="2 3" key="1">
    <citation type="submission" date="2024-05" db="EMBL/GenBank/DDBJ databases">
        <title>Genome sequencing and assembly of Indian major carp, Cirrhinus mrigala (Hamilton, 1822).</title>
        <authorList>
            <person name="Mohindra V."/>
            <person name="Chowdhury L.M."/>
            <person name="Lal K."/>
            <person name="Jena J.K."/>
        </authorList>
    </citation>
    <scope>NUCLEOTIDE SEQUENCE [LARGE SCALE GENOMIC DNA]</scope>
    <source>
        <strain evidence="2">CM1030</strain>
        <tissue evidence="2">Blood</tissue>
    </source>
</reference>
<keyword evidence="3" id="KW-1185">Reference proteome</keyword>
<feature type="non-terminal residue" evidence="2">
    <location>
        <position position="57"/>
    </location>
</feature>
<accession>A0ABD0QJ34</accession>
<proteinExistence type="predicted"/>
<comment type="caution">
    <text evidence="2">The sequence shown here is derived from an EMBL/GenBank/DDBJ whole genome shotgun (WGS) entry which is preliminary data.</text>
</comment>
<keyword evidence="1" id="KW-0472">Membrane</keyword>
<evidence type="ECO:0000313" key="3">
    <source>
        <dbReference type="Proteomes" id="UP001529510"/>
    </source>
</evidence>
<evidence type="ECO:0000256" key="1">
    <source>
        <dbReference type="SAM" id="Phobius"/>
    </source>
</evidence>
<gene>
    <name evidence="2" type="ORF">M9458_017904</name>
</gene>
<evidence type="ECO:0000313" key="2">
    <source>
        <dbReference type="EMBL" id="KAL0186234.1"/>
    </source>
</evidence>
<name>A0ABD0QJ34_CIRMR</name>
<dbReference type="AlphaFoldDB" id="A0ABD0QJ34"/>
<feature type="transmembrane region" description="Helical" evidence="1">
    <location>
        <begin position="24"/>
        <end position="43"/>
    </location>
</feature>
<keyword evidence="1" id="KW-0812">Transmembrane</keyword>
<sequence>EYTDNDIQDRRTAKTSGNMKSFDIPLFGLLLLISVQLIGALPLQNTALTTEDMDVLK</sequence>